<sequence length="70" mass="7949">MATNAKHSRRYYRQSSNTRETSFGFNINFGDAKAAKSHGSCLIGLQNFQQCRVCSFHSSKLLSELRSPYN</sequence>
<evidence type="ECO:0000313" key="2">
    <source>
        <dbReference type="Proteomes" id="UP001055879"/>
    </source>
</evidence>
<dbReference type="Proteomes" id="UP001055879">
    <property type="component" value="Linkage Group LG01"/>
</dbReference>
<organism evidence="1 2">
    <name type="scientific">Arctium lappa</name>
    <name type="common">Greater burdock</name>
    <name type="synonym">Lappa major</name>
    <dbReference type="NCBI Taxonomy" id="4217"/>
    <lineage>
        <taxon>Eukaryota</taxon>
        <taxon>Viridiplantae</taxon>
        <taxon>Streptophyta</taxon>
        <taxon>Embryophyta</taxon>
        <taxon>Tracheophyta</taxon>
        <taxon>Spermatophyta</taxon>
        <taxon>Magnoliopsida</taxon>
        <taxon>eudicotyledons</taxon>
        <taxon>Gunneridae</taxon>
        <taxon>Pentapetalae</taxon>
        <taxon>asterids</taxon>
        <taxon>campanulids</taxon>
        <taxon>Asterales</taxon>
        <taxon>Asteraceae</taxon>
        <taxon>Carduoideae</taxon>
        <taxon>Cardueae</taxon>
        <taxon>Arctiinae</taxon>
        <taxon>Arctium</taxon>
    </lineage>
</organism>
<name>A0ACB9FEJ9_ARCLA</name>
<gene>
    <name evidence="1" type="ORF">L6452_00876</name>
</gene>
<dbReference type="EMBL" id="CM042047">
    <property type="protein sequence ID" value="KAI3769763.1"/>
    <property type="molecule type" value="Genomic_DNA"/>
</dbReference>
<proteinExistence type="predicted"/>
<accession>A0ACB9FEJ9</accession>
<protein>
    <submittedName>
        <fullName evidence="1">Uncharacterized protein</fullName>
    </submittedName>
</protein>
<evidence type="ECO:0000313" key="1">
    <source>
        <dbReference type="EMBL" id="KAI3769763.1"/>
    </source>
</evidence>
<keyword evidence="2" id="KW-1185">Reference proteome</keyword>
<reference evidence="2" key="1">
    <citation type="journal article" date="2022" name="Mol. Ecol. Resour.">
        <title>The genomes of chicory, endive, great burdock and yacon provide insights into Asteraceae palaeo-polyploidization history and plant inulin production.</title>
        <authorList>
            <person name="Fan W."/>
            <person name="Wang S."/>
            <person name="Wang H."/>
            <person name="Wang A."/>
            <person name="Jiang F."/>
            <person name="Liu H."/>
            <person name="Zhao H."/>
            <person name="Xu D."/>
            <person name="Zhang Y."/>
        </authorList>
    </citation>
    <scope>NUCLEOTIDE SEQUENCE [LARGE SCALE GENOMIC DNA]</scope>
    <source>
        <strain evidence="2">cv. Niubang</strain>
    </source>
</reference>
<comment type="caution">
    <text evidence="1">The sequence shown here is derived from an EMBL/GenBank/DDBJ whole genome shotgun (WGS) entry which is preliminary data.</text>
</comment>
<reference evidence="1 2" key="2">
    <citation type="journal article" date="2022" name="Mol. Ecol. Resour.">
        <title>The genomes of chicory, endive, great burdock and yacon provide insights into Asteraceae paleo-polyploidization history and plant inulin production.</title>
        <authorList>
            <person name="Fan W."/>
            <person name="Wang S."/>
            <person name="Wang H."/>
            <person name="Wang A."/>
            <person name="Jiang F."/>
            <person name="Liu H."/>
            <person name="Zhao H."/>
            <person name="Xu D."/>
            <person name="Zhang Y."/>
        </authorList>
    </citation>
    <scope>NUCLEOTIDE SEQUENCE [LARGE SCALE GENOMIC DNA]</scope>
    <source>
        <strain evidence="2">cv. Niubang</strain>
    </source>
</reference>